<organism evidence="1 2">
    <name type="scientific">Pseudonocardia petroleophila</name>
    <dbReference type="NCBI Taxonomy" id="37331"/>
    <lineage>
        <taxon>Bacteria</taxon>
        <taxon>Bacillati</taxon>
        <taxon>Actinomycetota</taxon>
        <taxon>Actinomycetes</taxon>
        <taxon>Pseudonocardiales</taxon>
        <taxon>Pseudonocardiaceae</taxon>
        <taxon>Pseudonocardia</taxon>
    </lineage>
</organism>
<dbReference type="AlphaFoldDB" id="A0A7G7MR47"/>
<name>A0A7G7MR47_9PSEU</name>
<accession>A0A7G7MR47</accession>
<proteinExistence type="predicted"/>
<gene>
    <name evidence="1" type="ORF">H6H00_00195</name>
</gene>
<evidence type="ECO:0000313" key="1">
    <source>
        <dbReference type="EMBL" id="QNG55258.1"/>
    </source>
</evidence>
<dbReference type="CDD" id="cd06577">
    <property type="entry name" value="PASTA_pknB"/>
    <property type="match status" value="1"/>
</dbReference>
<keyword evidence="2" id="KW-1185">Reference proteome</keyword>
<dbReference type="Gene3D" id="3.30.10.20">
    <property type="match status" value="1"/>
</dbReference>
<evidence type="ECO:0000313" key="2">
    <source>
        <dbReference type="Proteomes" id="UP000515728"/>
    </source>
</evidence>
<dbReference type="EMBL" id="CP060131">
    <property type="protein sequence ID" value="QNG55258.1"/>
    <property type="molecule type" value="Genomic_DNA"/>
</dbReference>
<sequence>MPGVVGQNLQAAQDAVQELTGFAVRVTTHDLSGADRRQVTDVEWMVCTQTPEAGTEITTDSMVDLGVVRQDEDC</sequence>
<reference evidence="1 2" key="1">
    <citation type="submission" date="2020-08" db="EMBL/GenBank/DDBJ databases">
        <authorList>
            <person name="Mo P."/>
        </authorList>
    </citation>
    <scope>NUCLEOTIDE SEQUENCE [LARGE SCALE GENOMIC DNA]</scope>
    <source>
        <strain evidence="1 2">CGMCC 4.1532</strain>
    </source>
</reference>
<dbReference type="InterPro" id="IPR005543">
    <property type="entry name" value="PASTA_dom"/>
</dbReference>
<dbReference type="Proteomes" id="UP000515728">
    <property type="component" value="Chromosome"/>
</dbReference>
<protein>
    <submittedName>
        <fullName evidence="1">PASTA domain-containing protein</fullName>
    </submittedName>
</protein>
<dbReference type="KEGG" id="ppel:H6H00_00195"/>